<evidence type="ECO:0000313" key="6">
    <source>
        <dbReference type="EMBL" id="KAF1912217.1"/>
    </source>
</evidence>
<dbReference type="InterPro" id="IPR050202">
    <property type="entry name" value="Cyt/Deoxycyt_deaminase"/>
</dbReference>
<dbReference type="PANTHER" id="PTHR11644:SF2">
    <property type="entry name" value="CYTIDINE DEAMINASE"/>
    <property type="match status" value="1"/>
</dbReference>
<dbReference type="Pfam" id="PF00383">
    <property type="entry name" value="dCMP_cyt_deam_1"/>
    <property type="match status" value="1"/>
</dbReference>
<comment type="similarity">
    <text evidence="1">Belongs to the cytidine and deoxycytidylate deaminase family.</text>
</comment>
<accession>A0A6A5QDA8</accession>
<dbReference type="SUPFAM" id="SSF53927">
    <property type="entry name" value="Cytidine deaminase-like"/>
    <property type="match status" value="1"/>
</dbReference>
<dbReference type="InterPro" id="IPR016192">
    <property type="entry name" value="APOBEC/CMP_deaminase_Zn-bd"/>
</dbReference>
<dbReference type="GO" id="GO:0005829">
    <property type="term" value="C:cytosol"/>
    <property type="evidence" value="ECO:0007669"/>
    <property type="project" value="TreeGrafter"/>
</dbReference>
<feature type="domain" description="CMP/dCMP-type deaminase" evidence="5">
    <location>
        <begin position="26"/>
        <end position="170"/>
    </location>
</feature>
<dbReference type="Gene3D" id="3.40.140.10">
    <property type="entry name" value="Cytidine Deaminase, domain 2"/>
    <property type="match status" value="1"/>
</dbReference>
<keyword evidence="7" id="KW-1185">Reference proteome</keyword>
<gene>
    <name evidence="6" type="ORF">BDU57DRAFT_458485</name>
</gene>
<keyword evidence="4" id="KW-0862">Zinc</keyword>
<protein>
    <submittedName>
        <fullName evidence="6">Cytidine deaminase</fullName>
    </submittedName>
</protein>
<sequence length="194" mass="20602">MSTSPQFTSAESVPDSNGLIHTLSAAELQALGEQCLDAKTRAYCPYSLFRVGASLLLTPRLSPPPNPSAPTYPATHILTGANIENAAYPVGTCAERVALGTAVHLGYRLGAFKAVGVATDIDEFCSPCGMCRQFLREFLGLDVPVFMFNKEGRFIVRTMGELLPLSFGPDVLPPREVLRVAKEEGEGAGGAVEG</sequence>
<dbReference type="OrthoDB" id="414540at2759"/>
<name>A0A6A5QDA8_AMPQU</name>
<dbReference type="GO" id="GO:0072527">
    <property type="term" value="P:pyrimidine-containing compound metabolic process"/>
    <property type="evidence" value="ECO:0007669"/>
    <property type="project" value="UniProtKB-ARBA"/>
</dbReference>
<keyword evidence="2" id="KW-0479">Metal-binding</keyword>
<dbReference type="Proteomes" id="UP000800096">
    <property type="component" value="Unassembled WGS sequence"/>
</dbReference>
<evidence type="ECO:0000256" key="3">
    <source>
        <dbReference type="ARBA" id="ARBA00022801"/>
    </source>
</evidence>
<dbReference type="CDD" id="cd01283">
    <property type="entry name" value="cytidine_deaminase"/>
    <property type="match status" value="1"/>
</dbReference>
<proteinExistence type="inferred from homology"/>
<dbReference type="GO" id="GO:0055086">
    <property type="term" value="P:nucleobase-containing small molecule metabolic process"/>
    <property type="evidence" value="ECO:0007669"/>
    <property type="project" value="UniProtKB-ARBA"/>
</dbReference>
<dbReference type="GO" id="GO:0008270">
    <property type="term" value="F:zinc ion binding"/>
    <property type="evidence" value="ECO:0007669"/>
    <property type="project" value="InterPro"/>
</dbReference>
<dbReference type="PANTHER" id="PTHR11644">
    <property type="entry name" value="CYTIDINE DEAMINASE"/>
    <property type="match status" value="1"/>
</dbReference>
<dbReference type="PROSITE" id="PS00903">
    <property type="entry name" value="CYT_DCMP_DEAMINASES_1"/>
    <property type="match status" value="1"/>
</dbReference>
<dbReference type="AlphaFoldDB" id="A0A6A5QDA8"/>
<evidence type="ECO:0000256" key="4">
    <source>
        <dbReference type="ARBA" id="ARBA00022833"/>
    </source>
</evidence>
<evidence type="ECO:0000313" key="7">
    <source>
        <dbReference type="Proteomes" id="UP000800096"/>
    </source>
</evidence>
<reference evidence="6" key="1">
    <citation type="journal article" date="2020" name="Stud. Mycol.">
        <title>101 Dothideomycetes genomes: a test case for predicting lifestyles and emergence of pathogens.</title>
        <authorList>
            <person name="Haridas S."/>
            <person name="Albert R."/>
            <person name="Binder M."/>
            <person name="Bloem J."/>
            <person name="Labutti K."/>
            <person name="Salamov A."/>
            <person name="Andreopoulos B."/>
            <person name="Baker S."/>
            <person name="Barry K."/>
            <person name="Bills G."/>
            <person name="Bluhm B."/>
            <person name="Cannon C."/>
            <person name="Castanera R."/>
            <person name="Culley D."/>
            <person name="Daum C."/>
            <person name="Ezra D."/>
            <person name="Gonzalez J."/>
            <person name="Henrissat B."/>
            <person name="Kuo A."/>
            <person name="Liang C."/>
            <person name="Lipzen A."/>
            <person name="Lutzoni F."/>
            <person name="Magnuson J."/>
            <person name="Mondo S."/>
            <person name="Nolan M."/>
            <person name="Ohm R."/>
            <person name="Pangilinan J."/>
            <person name="Park H.-J."/>
            <person name="Ramirez L."/>
            <person name="Alfaro M."/>
            <person name="Sun H."/>
            <person name="Tritt A."/>
            <person name="Yoshinaga Y."/>
            <person name="Zwiers L.-H."/>
            <person name="Turgeon B."/>
            <person name="Goodwin S."/>
            <person name="Spatafora J."/>
            <person name="Crous P."/>
            <person name="Grigoriev I."/>
        </authorList>
    </citation>
    <scope>NUCLEOTIDE SEQUENCE</scope>
    <source>
        <strain evidence="6">HMLAC05119</strain>
    </source>
</reference>
<evidence type="ECO:0000256" key="1">
    <source>
        <dbReference type="ARBA" id="ARBA00006576"/>
    </source>
</evidence>
<dbReference type="NCBIfam" id="NF004064">
    <property type="entry name" value="PRK05578.1"/>
    <property type="match status" value="1"/>
</dbReference>
<dbReference type="GO" id="GO:0042802">
    <property type="term" value="F:identical protein binding"/>
    <property type="evidence" value="ECO:0007669"/>
    <property type="project" value="UniProtKB-ARBA"/>
</dbReference>
<dbReference type="EMBL" id="ML979140">
    <property type="protein sequence ID" value="KAF1912217.1"/>
    <property type="molecule type" value="Genomic_DNA"/>
</dbReference>
<evidence type="ECO:0000256" key="2">
    <source>
        <dbReference type="ARBA" id="ARBA00022723"/>
    </source>
</evidence>
<keyword evidence="3" id="KW-0378">Hydrolase</keyword>
<dbReference type="PROSITE" id="PS51747">
    <property type="entry name" value="CYT_DCMP_DEAMINASES_2"/>
    <property type="match status" value="1"/>
</dbReference>
<dbReference type="InterPro" id="IPR016193">
    <property type="entry name" value="Cytidine_deaminase-like"/>
</dbReference>
<organism evidence="6 7">
    <name type="scientific">Ampelomyces quisqualis</name>
    <name type="common">Powdery mildew agent</name>
    <dbReference type="NCBI Taxonomy" id="50730"/>
    <lineage>
        <taxon>Eukaryota</taxon>
        <taxon>Fungi</taxon>
        <taxon>Dikarya</taxon>
        <taxon>Ascomycota</taxon>
        <taxon>Pezizomycotina</taxon>
        <taxon>Dothideomycetes</taxon>
        <taxon>Pleosporomycetidae</taxon>
        <taxon>Pleosporales</taxon>
        <taxon>Pleosporineae</taxon>
        <taxon>Phaeosphaeriaceae</taxon>
        <taxon>Ampelomyces</taxon>
    </lineage>
</organism>
<dbReference type="GO" id="GO:0004126">
    <property type="term" value="F:cytidine deaminase activity"/>
    <property type="evidence" value="ECO:0007669"/>
    <property type="project" value="UniProtKB-ARBA"/>
</dbReference>
<dbReference type="InterPro" id="IPR002125">
    <property type="entry name" value="CMP_dCMP_dom"/>
</dbReference>
<evidence type="ECO:0000259" key="5">
    <source>
        <dbReference type="PROSITE" id="PS51747"/>
    </source>
</evidence>